<dbReference type="Gene3D" id="1.10.287.3490">
    <property type="match status" value="1"/>
</dbReference>
<dbReference type="AlphaFoldDB" id="A0A6A6BNX9"/>
<dbReference type="OrthoDB" id="5418434at2759"/>
<keyword evidence="3 4" id="KW-0539">Nucleus</keyword>
<reference evidence="5" key="1">
    <citation type="journal article" date="2020" name="Stud. Mycol.">
        <title>101 Dothideomycetes genomes: a test case for predicting lifestyles and emergence of pathogens.</title>
        <authorList>
            <person name="Haridas S."/>
            <person name="Albert R."/>
            <person name="Binder M."/>
            <person name="Bloem J."/>
            <person name="Labutti K."/>
            <person name="Salamov A."/>
            <person name="Andreopoulos B."/>
            <person name="Baker S."/>
            <person name="Barry K."/>
            <person name="Bills G."/>
            <person name="Bluhm B."/>
            <person name="Cannon C."/>
            <person name="Castanera R."/>
            <person name="Culley D."/>
            <person name="Daum C."/>
            <person name="Ezra D."/>
            <person name="Gonzalez J."/>
            <person name="Henrissat B."/>
            <person name="Kuo A."/>
            <person name="Liang C."/>
            <person name="Lipzen A."/>
            <person name="Lutzoni F."/>
            <person name="Magnuson J."/>
            <person name="Mondo S."/>
            <person name="Nolan M."/>
            <person name="Ohm R."/>
            <person name="Pangilinan J."/>
            <person name="Park H.-J."/>
            <person name="Ramirez L."/>
            <person name="Alfaro M."/>
            <person name="Sun H."/>
            <person name="Tritt A."/>
            <person name="Yoshinaga Y."/>
            <person name="Zwiers L.-H."/>
            <person name="Turgeon B."/>
            <person name="Goodwin S."/>
            <person name="Spatafora J."/>
            <person name="Crous P."/>
            <person name="Grigoriev I."/>
        </authorList>
    </citation>
    <scope>NUCLEOTIDE SEQUENCE</scope>
    <source>
        <strain evidence="5">CBS 121167</strain>
    </source>
</reference>
<dbReference type="EMBL" id="ML995479">
    <property type="protein sequence ID" value="KAF2144557.1"/>
    <property type="molecule type" value="Genomic_DNA"/>
</dbReference>
<gene>
    <name evidence="4" type="primary">MED11</name>
    <name evidence="5" type="ORF">K452DRAFT_316531</name>
</gene>
<keyword evidence="6" id="KW-1185">Reference proteome</keyword>
<protein>
    <recommendedName>
        <fullName evidence="4">Mediator of RNA polymerase II transcription subunit 11</fullName>
    </recommendedName>
    <alternativeName>
        <fullName evidence="4">Mediator complex subunit 11</fullName>
    </alternativeName>
</protein>
<keyword evidence="4" id="KW-0010">Activator</keyword>
<sequence length="167" mass="18099">MSSNEATDSARNANGNADLPAERIKALSEIKEAVPQLVRAAGLAIDALSNRPLNGDSTADALQARKDAFSTHTAEYFQKLKMIGERLNDEAQALADAGVIPATAEKLDEQAASGNIKNGGMGELDIGWLNARAKDPGVEKALELFDEAEERLKIRVEEREKGERRRE</sequence>
<comment type="subcellular location">
    <subcellularLocation>
        <location evidence="1 4">Nucleus</location>
    </subcellularLocation>
</comment>
<name>A0A6A6BNX9_9PEZI</name>
<evidence type="ECO:0000256" key="2">
    <source>
        <dbReference type="ARBA" id="ARBA00008186"/>
    </source>
</evidence>
<evidence type="ECO:0000256" key="4">
    <source>
        <dbReference type="RuleBase" id="RU364147"/>
    </source>
</evidence>
<keyword evidence="4" id="KW-0804">Transcription</keyword>
<organism evidence="5 6">
    <name type="scientific">Aplosporella prunicola CBS 121167</name>
    <dbReference type="NCBI Taxonomy" id="1176127"/>
    <lineage>
        <taxon>Eukaryota</taxon>
        <taxon>Fungi</taxon>
        <taxon>Dikarya</taxon>
        <taxon>Ascomycota</taxon>
        <taxon>Pezizomycotina</taxon>
        <taxon>Dothideomycetes</taxon>
        <taxon>Dothideomycetes incertae sedis</taxon>
        <taxon>Botryosphaeriales</taxon>
        <taxon>Aplosporellaceae</taxon>
        <taxon>Aplosporella</taxon>
    </lineage>
</organism>
<accession>A0A6A6BNX9</accession>
<evidence type="ECO:0000313" key="5">
    <source>
        <dbReference type="EMBL" id="KAF2144557.1"/>
    </source>
</evidence>
<comment type="subunit">
    <text evidence="4">Component of the Mediator complex.</text>
</comment>
<comment type="similarity">
    <text evidence="2 4">Belongs to the Mediator complex subunit 11 family.</text>
</comment>
<evidence type="ECO:0000256" key="1">
    <source>
        <dbReference type="ARBA" id="ARBA00004123"/>
    </source>
</evidence>
<keyword evidence="4" id="KW-0805">Transcription regulation</keyword>
<dbReference type="InterPro" id="IPR019404">
    <property type="entry name" value="Mediator_Med11"/>
</dbReference>
<comment type="function">
    <text evidence="4">Component of the Mediator complex, a coactivator involved in the regulated transcription of nearly all RNA polymerase II-dependent genes. Mediator functions as a bridge to convey information from gene-specific regulatory proteins to the basal RNA polymerase II transcription machinery. Mediator is recruited to promoters by direct interactions with regulatory proteins and serves as a scaffold for the assembly of a functional pre-initiation complex with RNA polymerase II and the general transcription factors.</text>
</comment>
<dbReference type="Proteomes" id="UP000799438">
    <property type="component" value="Unassembled WGS sequence"/>
</dbReference>
<proteinExistence type="inferred from homology"/>
<evidence type="ECO:0000256" key="3">
    <source>
        <dbReference type="ARBA" id="ARBA00023242"/>
    </source>
</evidence>
<dbReference type="GO" id="GO:0016592">
    <property type="term" value="C:mediator complex"/>
    <property type="evidence" value="ECO:0007669"/>
    <property type="project" value="InterPro"/>
</dbReference>
<dbReference type="GO" id="GO:0006357">
    <property type="term" value="P:regulation of transcription by RNA polymerase II"/>
    <property type="evidence" value="ECO:0007669"/>
    <property type="project" value="InterPro"/>
</dbReference>
<dbReference type="GO" id="GO:0003712">
    <property type="term" value="F:transcription coregulator activity"/>
    <property type="evidence" value="ECO:0007669"/>
    <property type="project" value="InterPro"/>
</dbReference>
<evidence type="ECO:0000313" key="6">
    <source>
        <dbReference type="Proteomes" id="UP000799438"/>
    </source>
</evidence>
<dbReference type="Pfam" id="PF10280">
    <property type="entry name" value="Med11"/>
    <property type="match status" value="1"/>
</dbReference>